<evidence type="ECO:0000256" key="1">
    <source>
        <dbReference type="ARBA" id="ARBA00004496"/>
    </source>
</evidence>
<dbReference type="Pfam" id="PF00085">
    <property type="entry name" value="Thioredoxin"/>
    <property type="match status" value="1"/>
</dbReference>
<evidence type="ECO:0000313" key="9">
    <source>
        <dbReference type="EMBL" id="ESQ34820.1"/>
    </source>
</evidence>
<keyword evidence="3" id="KW-0963">Cytoplasm</keyword>
<gene>
    <name evidence="9" type="ORF">EUTSA_v10009025mg</name>
</gene>
<keyword evidence="10" id="KW-1185">Reference proteome</keyword>
<dbReference type="Gene3D" id="3.40.30.10">
    <property type="entry name" value="Glutaredoxin"/>
    <property type="match status" value="1"/>
</dbReference>
<keyword evidence="2" id="KW-0813">Transport</keyword>
<evidence type="ECO:0000256" key="3">
    <source>
        <dbReference type="ARBA" id="ARBA00022490"/>
    </source>
</evidence>
<evidence type="ECO:0000313" key="10">
    <source>
        <dbReference type="Proteomes" id="UP000030689"/>
    </source>
</evidence>
<dbReference type="CDD" id="cd02947">
    <property type="entry name" value="TRX_family"/>
    <property type="match status" value="1"/>
</dbReference>
<dbReference type="FunFam" id="3.40.30.10:FF:000104">
    <property type="entry name" value="Thioredoxin"/>
    <property type="match status" value="1"/>
</dbReference>
<dbReference type="InterPro" id="IPR036249">
    <property type="entry name" value="Thioredoxin-like_sf"/>
</dbReference>
<dbReference type="Gramene" id="ESQ34820">
    <property type="protein sequence ID" value="ESQ34820"/>
    <property type="gene ID" value="EUTSA_v10009025mg"/>
</dbReference>
<dbReference type="EMBL" id="KI517683">
    <property type="protein sequence ID" value="ESQ34820.1"/>
    <property type="molecule type" value="Genomic_DNA"/>
</dbReference>
<sequence>MHEALANPRPSWPGCHFVVTENMQGFEEMAAEEGQVIGCHTNDVWTVQLDKAKESNKLIVIDFTASWCPPCRIIAPIFADLAKKFMSSAIFFKVDVDELQSVAKEFGVEAMPTFVFIKDGNVVDKLVGARKEDLQATIVKHTGVATA</sequence>
<organism evidence="9 10">
    <name type="scientific">Eutrema salsugineum</name>
    <name type="common">Saltwater cress</name>
    <name type="synonym">Sisymbrium salsugineum</name>
    <dbReference type="NCBI Taxonomy" id="72664"/>
    <lineage>
        <taxon>Eukaryota</taxon>
        <taxon>Viridiplantae</taxon>
        <taxon>Streptophyta</taxon>
        <taxon>Embryophyta</taxon>
        <taxon>Tracheophyta</taxon>
        <taxon>Spermatophyta</taxon>
        <taxon>Magnoliopsida</taxon>
        <taxon>eudicotyledons</taxon>
        <taxon>Gunneridae</taxon>
        <taxon>Pentapetalae</taxon>
        <taxon>rosids</taxon>
        <taxon>malvids</taxon>
        <taxon>Brassicales</taxon>
        <taxon>Brassicaceae</taxon>
        <taxon>Eutremeae</taxon>
        <taxon>Eutrema</taxon>
    </lineage>
</organism>
<dbReference type="PRINTS" id="PR00421">
    <property type="entry name" value="THIOREDOXIN"/>
</dbReference>
<dbReference type="PROSITE" id="PS00194">
    <property type="entry name" value="THIOREDOXIN_1"/>
    <property type="match status" value="1"/>
</dbReference>
<dbReference type="KEGG" id="eus:EUTSA_v10009025mg"/>
<dbReference type="eggNOG" id="KOG0907">
    <property type="taxonomic scope" value="Eukaryota"/>
</dbReference>
<dbReference type="GO" id="GO:0016671">
    <property type="term" value="F:oxidoreductase activity, acting on a sulfur group of donors, disulfide as acceptor"/>
    <property type="evidence" value="ECO:0007669"/>
    <property type="project" value="EnsemblPlants"/>
</dbReference>
<dbReference type="AlphaFoldDB" id="V4KAU9"/>
<comment type="similarity">
    <text evidence="7">Belongs to the thioredoxin family. Plant H-type subfamily.</text>
</comment>
<evidence type="ECO:0000256" key="4">
    <source>
        <dbReference type="ARBA" id="ARBA00022982"/>
    </source>
</evidence>
<dbReference type="STRING" id="72664.V4KAU9"/>
<dbReference type="SUPFAM" id="SSF52833">
    <property type="entry name" value="Thioredoxin-like"/>
    <property type="match status" value="1"/>
</dbReference>
<dbReference type="OMA" id="SATWCAN"/>
<dbReference type="PROSITE" id="PS51352">
    <property type="entry name" value="THIOREDOXIN_2"/>
    <property type="match status" value="1"/>
</dbReference>
<protein>
    <recommendedName>
        <fullName evidence="8">Thioredoxin domain-containing protein</fullName>
    </recommendedName>
</protein>
<dbReference type="Proteomes" id="UP000030689">
    <property type="component" value="Unassembled WGS sequence"/>
</dbReference>
<evidence type="ECO:0000256" key="7">
    <source>
        <dbReference type="ARBA" id="ARBA00038353"/>
    </source>
</evidence>
<dbReference type="GO" id="GO:0005737">
    <property type="term" value="C:cytoplasm"/>
    <property type="evidence" value="ECO:0007669"/>
    <property type="project" value="UniProtKB-SubCell"/>
</dbReference>
<evidence type="ECO:0000256" key="2">
    <source>
        <dbReference type="ARBA" id="ARBA00022448"/>
    </source>
</evidence>
<evidence type="ECO:0000259" key="8">
    <source>
        <dbReference type="PROSITE" id="PS51352"/>
    </source>
</evidence>
<keyword evidence="6" id="KW-0676">Redox-active center</keyword>
<keyword evidence="5" id="KW-1015">Disulfide bond</keyword>
<accession>V4KAU9</accession>
<evidence type="ECO:0000256" key="5">
    <source>
        <dbReference type="ARBA" id="ARBA00023157"/>
    </source>
</evidence>
<dbReference type="InterPro" id="IPR017937">
    <property type="entry name" value="Thioredoxin_CS"/>
</dbReference>
<dbReference type="PANTHER" id="PTHR10438">
    <property type="entry name" value="THIOREDOXIN"/>
    <property type="match status" value="1"/>
</dbReference>
<keyword evidence="4" id="KW-0249">Electron transport</keyword>
<dbReference type="InterPro" id="IPR013766">
    <property type="entry name" value="Thioredoxin_domain"/>
</dbReference>
<feature type="domain" description="Thioredoxin" evidence="8">
    <location>
        <begin position="17"/>
        <end position="143"/>
    </location>
</feature>
<comment type="subcellular location">
    <subcellularLocation>
        <location evidence="1">Cytoplasm</location>
    </subcellularLocation>
</comment>
<reference evidence="9 10" key="1">
    <citation type="journal article" date="2013" name="Front. Plant Sci.">
        <title>The Reference Genome of the Halophytic Plant Eutrema salsugineum.</title>
        <authorList>
            <person name="Yang R."/>
            <person name="Jarvis D.E."/>
            <person name="Chen H."/>
            <person name="Beilstein M.A."/>
            <person name="Grimwood J."/>
            <person name="Jenkins J."/>
            <person name="Shu S."/>
            <person name="Prochnik S."/>
            <person name="Xin M."/>
            <person name="Ma C."/>
            <person name="Schmutz J."/>
            <person name="Wing R.A."/>
            <person name="Mitchell-Olds T."/>
            <person name="Schumaker K.S."/>
            <person name="Wang X."/>
        </authorList>
    </citation>
    <scope>NUCLEOTIDE SEQUENCE [LARGE SCALE GENOMIC DNA]</scope>
</reference>
<dbReference type="PANTHER" id="PTHR10438:SF453">
    <property type="entry name" value="THIOREDOXIN H4-RELATED"/>
    <property type="match status" value="1"/>
</dbReference>
<dbReference type="InterPro" id="IPR050620">
    <property type="entry name" value="Thioredoxin_H-type-like"/>
</dbReference>
<name>V4KAU9_EUTSA</name>
<evidence type="ECO:0000256" key="6">
    <source>
        <dbReference type="ARBA" id="ARBA00023284"/>
    </source>
</evidence>
<proteinExistence type="inferred from homology"/>